<keyword evidence="3 6" id="KW-0812">Transmembrane</keyword>
<feature type="transmembrane region" description="Helical" evidence="6">
    <location>
        <begin position="363"/>
        <end position="381"/>
    </location>
</feature>
<evidence type="ECO:0000256" key="5">
    <source>
        <dbReference type="ARBA" id="ARBA00023136"/>
    </source>
</evidence>
<evidence type="ECO:0000256" key="6">
    <source>
        <dbReference type="SAM" id="Phobius"/>
    </source>
</evidence>
<keyword evidence="9" id="KW-1185">Reference proteome</keyword>
<evidence type="ECO:0000259" key="7">
    <source>
        <dbReference type="PROSITE" id="PS50850"/>
    </source>
</evidence>
<dbReference type="RefSeq" id="WP_271278665.1">
    <property type="nucleotide sequence ID" value="NZ_BAABFD010000014.1"/>
</dbReference>
<feature type="transmembrane region" description="Helical" evidence="6">
    <location>
        <begin position="272"/>
        <end position="291"/>
    </location>
</feature>
<feature type="transmembrane region" description="Helical" evidence="6">
    <location>
        <begin position="77"/>
        <end position="97"/>
    </location>
</feature>
<feature type="transmembrane region" description="Helical" evidence="6">
    <location>
        <begin position="158"/>
        <end position="178"/>
    </location>
</feature>
<dbReference type="SUPFAM" id="SSF103473">
    <property type="entry name" value="MFS general substrate transporter"/>
    <property type="match status" value="1"/>
</dbReference>
<evidence type="ECO:0000313" key="9">
    <source>
        <dbReference type="Proteomes" id="UP001212498"/>
    </source>
</evidence>
<name>A0ABT4T5N4_9ACTN</name>
<keyword evidence="4 6" id="KW-1133">Transmembrane helix</keyword>
<proteinExistence type="predicted"/>
<dbReference type="Pfam" id="PF07690">
    <property type="entry name" value="MFS_1"/>
    <property type="match status" value="1"/>
</dbReference>
<dbReference type="PANTHER" id="PTHR43124:SF10">
    <property type="entry name" value="PURINE EFFLUX PUMP PBUE"/>
    <property type="match status" value="1"/>
</dbReference>
<dbReference type="InterPro" id="IPR050189">
    <property type="entry name" value="MFS_Efflux_Transporters"/>
</dbReference>
<feature type="transmembrane region" description="Helical" evidence="6">
    <location>
        <begin position="103"/>
        <end position="120"/>
    </location>
</feature>
<evidence type="ECO:0000256" key="4">
    <source>
        <dbReference type="ARBA" id="ARBA00022989"/>
    </source>
</evidence>
<dbReference type="PANTHER" id="PTHR43124">
    <property type="entry name" value="PURINE EFFLUX PUMP PBUE"/>
    <property type="match status" value="1"/>
</dbReference>
<comment type="subcellular location">
    <subcellularLocation>
        <location evidence="1">Cell membrane</location>
        <topology evidence="1">Multi-pass membrane protein</topology>
    </subcellularLocation>
</comment>
<protein>
    <submittedName>
        <fullName evidence="8">MFS transporter</fullName>
    </submittedName>
</protein>
<evidence type="ECO:0000313" key="8">
    <source>
        <dbReference type="EMBL" id="MDA0644817.1"/>
    </source>
</evidence>
<organism evidence="8 9">
    <name type="scientific">Nonomuraea ferruginea</name>
    <dbReference type="NCBI Taxonomy" id="46174"/>
    <lineage>
        <taxon>Bacteria</taxon>
        <taxon>Bacillati</taxon>
        <taxon>Actinomycetota</taxon>
        <taxon>Actinomycetes</taxon>
        <taxon>Streptosporangiales</taxon>
        <taxon>Streptosporangiaceae</taxon>
        <taxon>Nonomuraea</taxon>
    </lineage>
</organism>
<dbReference type="InterPro" id="IPR036259">
    <property type="entry name" value="MFS_trans_sf"/>
</dbReference>
<dbReference type="Gene3D" id="1.20.1250.20">
    <property type="entry name" value="MFS general substrate transporter like domains"/>
    <property type="match status" value="1"/>
</dbReference>
<dbReference type="PROSITE" id="PS50850">
    <property type="entry name" value="MFS"/>
    <property type="match status" value="1"/>
</dbReference>
<accession>A0ABT4T5N4</accession>
<comment type="caution">
    <text evidence="8">The sequence shown here is derived from an EMBL/GenBank/DDBJ whole genome shotgun (WGS) entry which is preliminary data.</text>
</comment>
<evidence type="ECO:0000256" key="2">
    <source>
        <dbReference type="ARBA" id="ARBA00022475"/>
    </source>
</evidence>
<dbReference type="InterPro" id="IPR011701">
    <property type="entry name" value="MFS"/>
</dbReference>
<feature type="transmembrane region" description="Helical" evidence="6">
    <location>
        <begin position="206"/>
        <end position="230"/>
    </location>
</feature>
<feature type="transmembrane region" description="Helical" evidence="6">
    <location>
        <begin position="297"/>
        <end position="315"/>
    </location>
</feature>
<dbReference type="Proteomes" id="UP001212498">
    <property type="component" value="Unassembled WGS sequence"/>
</dbReference>
<keyword evidence="2" id="KW-1003">Cell membrane</keyword>
<keyword evidence="5 6" id="KW-0472">Membrane</keyword>
<evidence type="ECO:0000256" key="3">
    <source>
        <dbReference type="ARBA" id="ARBA00022692"/>
    </source>
</evidence>
<feature type="domain" description="Major facilitator superfamily (MFS) profile" evidence="7">
    <location>
        <begin position="8"/>
        <end position="385"/>
    </location>
</feature>
<evidence type="ECO:0000256" key="1">
    <source>
        <dbReference type="ARBA" id="ARBA00004651"/>
    </source>
</evidence>
<dbReference type="InterPro" id="IPR020846">
    <property type="entry name" value="MFS_dom"/>
</dbReference>
<sequence>MSTRAPAWLAALTFTMFTFATDDYVIAGVLPALSRDLGVSEAVGGQLVTGFSLAFALTAPVASVVTASWPRRGLMTGALLLFVAANGAAALVTSYPVLMGLRVLAAVAAAAVVPAAYAITASQAPAGRQGRYLALVMGGLTGSLMLGVPIGTWVGGAFGWRATFVLAALLGLVSLVAVRRTLPRVAPDPAEGSLRDRLAPLARPQVVAGLLGIVAIVLGSMMVMTYLAPFLRELAGAGPVEVGWVFVLAGAAGFAGGQLGGRAGDRWGADRALIAGICGFGAVMAAFTVVWGLRPLALLALLPLLALWAGVSWWIPPPAQVRLLALAGPAGPQALALNSSAVYVGVSGGGALGGVVLEWHGPGLLPAAAAVVEVVALVLFWQASRLGRPAVTSTVSRTGT</sequence>
<feature type="transmembrane region" description="Helical" evidence="6">
    <location>
        <begin position="132"/>
        <end position="152"/>
    </location>
</feature>
<dbReference type="EMBL" id="JAPNUD010000111">
    <property type="protein sequence ID" value="MDA0644817.1"/>
    <property type="molecule type" value="Genomic_DNA"/>
</dbReference>
<gene>
    <name evidence="8" type="ORF">OUY24_29680</name>
</gene>
<feature type="transmembrane region" description="Helical" evidence="6">
    <location>
        <begin position="335"/>
        <end position="357"/>
    </location>
</feature>
<feature type="transmembrane region" description="Helical" evidence="6">
    <location>
        <begin position="242"/>
        <end position="260"/>
    </location>
</feature>
<feature type="transmembrane region" description="Helical" evidence="6">
    <location>
        <begin position="43"/>
        <end position="65"/>
    </location>
</feature>
<dbReference type="CDD" id="cd17324">
    <property type="entry name" value="MFS_NepI_like"/>
    <property type="match status" value="1"/>
</dbReference>
<reference evidence="8 9" key="1">
    <citation type="submission" date="2022-11" db="EMBL/GenBank/DDBJ databases">
        <title>Nonomuraea corallina sp. nov., a new species of the genus Nonomuraea isolated from sea side sediment in Thai sea.</title>
        <authorList>
            <person name="Ngamcharungchit C."/>
            <person name="Matsumoto A."/>
            <person name="Suriyachadkun C."/>
            <person name="Panbangred W."/>
            <person name="Inahashi Y."/>
            <person name="Intra B."/>
        </authorList>
    </citation>
    <scope>NUCLEOTIDE SEQUENCE [LARGE SCALE GENOMIC DNA]</scope>
    <source>
        <strain evidence="8 9">DSM 43553</strain>
    </source>
</reference>